<evidence type="ECO:0000256" key="1">
    <source>
        <dbReference type="ARBA" id="ARBA00001946"/>
    </source>
</evidence>
<evidence type="ECO:0000313" key="5">
    <source>
        <dbReference type="EMBL" id="MBD7966758.1"/>
    </source>
</evidence>
<dbReference type="GO" id="GO:0016787">
    <property type="term" value="F:hydrolase activity"/>
    <property type="evidence" value="ECO:0007669"/>
    <property type="project" value="UniProtKB-KW"/>
</dbReference>
<dbReference type="PRINTS" id="PR00413">
    <property type="entry name" value="HADHALOGNASE"/>
</dbReference>
<gene>
    <name evidence="5" type="ORF">H9647_01655</name>
</gene>
<evidence type="ECO:0000256" key="3">
    <source>
        <dbReference type="ARBA" id="ARBA00022801"/>
    </source>
</evidence>
<keyword evidence="6" id="KW-1185">Reference proteome</keyword>
<comment type="cofactor">
    <cofactor evidence="1">
        <name>Mg(2+)</name>
        <dbReference type="ChEBI" id="CHEBI:18420"/>
    </cofactor>
</comment>
<dbReference type="NCBIfam" id="TIGR01509">
    <property type="entry name" value="HAD-SF-IA-v3"/>
    <property type="match status" value="1"/>
</dbReference>
<comment type="caution">
    <text evidence="5">The sequence shown here is derived from an EMBL/GenBank/DDBJ whole genome shotgun (WGS) entry which is preliminary data.</text>
</comment>
<evidence type="ECO:0000256" key="4">
    <source>
        <dbReference type="ARBA" id="ARBA00022842"/>
    </source>
</evidence>
<dbReference type="InterPro" id="IPR023214">
    <property type="entry name" value="HAD_sf"/>
</dbReference>
<organism evidence="5 6">
    <name type="scientific">Paenibacillus gallinarum</name>
    <dbReference type="NCBI Taxonomy" id="2762232"/>
    <lineage>
        <taxon>Bacteria</taxon>
        <taxon>Bacillati</taxon>
        <taxon>Bacillota</taxon>
        <taxon>Bacilli</taxon>
        <taxon>Bacillales</taxon>
        <taxon>Paenibacillaceae</taxon>
        <taxon>Paenibacillus</taxon>
    </lineage>
</organism>
<dbReference type="InterPro" id="IPR006439">
    <property type="entry name" value="HAD-SF_hydro_IA"/>
</dbReference>
<sequence length="223" mass="25945">MEHIKAVIFDLDNTLLDRTTTFRKFAEGFMKQYFGHIESTDLWLAQMIERDEDGYKNKPVLFAELLSEFPWNNEQNKPLVDDLMKYYAENYVISAVLMEQAEEVIAYAKEKYKTGIITNGRNAVQYGKIDHLGLREHFDVIVVSEEAGCKKPDPRIFQVALERLNVKPEECLFIGDHPINDVEGAHMLGMHTIWMRVNQPWCEANKAKPLHTINQIDELLRIM</sequence>
<proteinExistence type="predicted"/>
<evidence type="ECO:0000313" key="6">
    <source>
        <dbReference type="Proteomes" id="UP000608071"/>
    </source>
</evidence>
<keyword evidence="3 5" id="KW-0378">Hydrolase</keyword>
<keyword evidence="4" id="KW-0460">Magnesium</keyword>
<dbReference type="Gene3D" id="1.20.120.710">
    <property type="entry name" value="Haloacid dehalogenase hydrolase-like domain"/>
    <property type="match status" value="1"/>
</dbReference>
<dbReference type="SFLD" id="SFLDS00003">
    <property type="entry name" value="Haloacid_Dehalogenase"/>
    <property type="match status" value="1"/>
</dbReference>
<keyword evidence="2" id="KW-0479">Metal-binding</keyword>
<dbReference type="PANTHER" id="PTHR46470">
    <property type="entry name" value="N-ACYLNEURAMINATE-9-PHOSPHATASE"/>
    <property type="match status" value="1"/>
</dbReference>
<protein>
    <submittedName>
        <fullName evidence="5">HAD family hydrolase</fullName>
    </submittedName>
</protein>
<dbReference type="NCBIfam" id="TIGR01549">
    <property type="entry name" value="HAD-SF-IA-v1"/>
    <property type="match status" value="1"/>
</dbReference>
<dbReference type="PANTHER" id="PTHR46470:SF2">
    <property type="entry name" value="GLYCERALDEHYDE 3-PHOSPHATE PHOSPHATASE"/>
    <property type="match status" value="1"/>
</dbReference>
<dbReference type="SFLD" id="SFLDG01129">
    <property type="entry name" value="C1.5:_HAD__Beta-PGM__Phosphata"/>
    <property type="match status" value="1"/>
</dbReference>
<dbReference type="Pfam" id="PF00702">
    <property type="entry name" value="Hydrolase"/>
    <property type="match status" value="1"/>
</dbReference>
<name>A0ABR8STD8_9BACL</name>
<dbReference type="Proteomes" id="UP000608071">
    <property type="component" value="Unassembled WGS sequence"/>
</dbReference>
<dbReference type="Gene3D" id="3.40.50.1000">
    <property type="entry name" value="HAD superfamily/HAD-like"/>
    <property type="match status" value="1"/>
</dbReference>
<dbReference type="SUPFAM" id="SSF56784">
    <property type="entry name" value="HAD-like"/>
    <property type="match status" value="1"/>
</dbReference>
<dbReference type="InterPro" id="IPR036412">
    <property type="entry name" value="HAD-like_sf"/>
</dbReference>
<accession>A0ABR8STD8</accession>
<reference evidence="5 6" key="1">
    <citation type="submission" date="2020-08" db="EMBL/GenBank/DDBJ databases">
        <title>A Genomic Blueprint of the Chicken Gut Microbiome.</title>
        <authorList>
            <person name="Gilroy R."/>
            <person name="Ravi A."/>
            <person name="Getino M."/>
            <person name="Pursley I."/>
            <person name="Horton D.L."/>
            <person name="Alikhan N.-F."/>
            <person name="Baker D."/>
            <person name="Gharbi K."/>
            <person name="Hall N."/>
            <person name="Watson M."/>
            <person name="Adriaenssens E.M."/>
            <person name="Foster-Nyarko E."/>
            <person name="Jarju S."/>
            <person name="Secka A."/>
            <person name="Antonio M."/>
            <person name="Oren A."/>
            <person name="Chaudhuri R."/>
            <person name="La Ragione R.M."/>
            <person name="Hildebrand F."/>
            <person name="Pallen M.J."/>
        </authorList>
    </citation>
    <scope>NUCLEOTIDE SEQUENCE [LARGE SCALE GENOMIC DNA]</scope>
    <source>
        <strain evidence="5 6">Sa2BVA9</strain>
    </source>
</reference>
<dbReference type="InterPro" id="IPR006549">
    <property type="entry name" value="HAD-SF_hydro_IIIA"/>
</dbReference>
<dbReference type="EMBL" id="JACSQL010000001">
    <property type="protein sequence ID" value="MBD7966758.1"/>
    <property type="molecule type" value="Genomic_DNA"/>
</dbReference>
<dbReference type="NCBIfam" id="TIGR01662">
    <property type="entry name" value="HAD-SF-IIIA"/>
    <property type="match status" value="1"/>
</dbReference>
<dbReference type="InterPro" id="IPR051400">
    <property type="entry name" value="HAD-like_hydrolase"/>
</dbReference>
<dbReference type="RefSeq" id="WP_191797582.1">
    <property type="nucleotide sequence ID" value="NZ_JACSQL010000001.1"/>
</dbReference>
<dbReference type="SFLD" id="SFLDG01135">
    <property type="entry name" value="C1.5.6:_HAD__Beta-PGM__Phospha"/>
    <property type="match status" value="1"/>
</dbReference>
<evidence type="ECO:0000256" key="2">
    <source>
        <dbReference type="ARBA" id="ARBA00022723"/>
    </source>
</evidence>